<dbReference type="PANTHER" id="PTHR46566">
    <property type="entry name" value="1-PHOSPHOFRUCTOKINASE-RELATED"/>
    <property type="match status" value="1"/>
</dbReference>
<dbReference type="SUPFAM" id="SSF53613">
    <property type="entry name" value="Ribokinase-like"/>
    <property type="match status" value="1"/>
</dbReference>
<dbReference type="AlphaFoldDB" id="A0A176YA69"/>
<protein>
    <recommendedName>
        <fullName evidence="6">Phosphofructokinase</fullName>
    </recommendedName>
</protein>
<keyword evidence="2 6" id="KW-0808">Transferase</keyword>
<gene>
    <name evidence="8" type="ORF">AYJ54_32840</name>
</gene>
<dbReference type="OrthoDB" id="9801219at2"/>
<dbReference type="RefSeq" id="WP_063708317.1">
    <property type="nucleotide sequence ID" value="NZ_LUUB01000118.1"/>
</dbReference>
<comment type="caution">
    <text evidence="8">The sequence shown here is derived from an EMBL/GenBank/DDBJ whole genome shotgun (WGS) entry which is preliminary data.</text>
</comment>
<organism evidence="8 9">
    <name type="scientific">Bradyrhizobium centrolobii</name>
    <dbReference type="NCBI Taxonomy" id="1505087"/>
    <lineage>
        <taxon>Bacteria</taxon>
        <taxon>Pseudomonadati</taxon>
        <taxon>Pseudomonadota</taxon>
        <taxon>Alphaproteobacteria</taxon>
        <taxon>Hyphomicrobiales</taxon>
        <taxon>Nitrobacteraceae</taxon>
        <taxon>Bradyrhizobium</taxon>
    </lineage>
</organism>
<accession>A0A176YA69</accession>
<dbReference type="GO" id="GO:0005829">
    <property type="term" value="C:cytosol"/>
    <property type="evidence" value="ECO:0007669"/>
    <property type="project" value="TreeGrafter"/>
</dbReference>
<evidence type="ECO:0000313" key="9">
    <source>
        <dbReference type="Proteomes" id="UP000076959"/>
    </source>
</evidence>
<evidence type="ECO:0000256" key="5">
    <source>
        <dbReference type="ARBA" id="ARBA00022840"/>
    </source>
</evidence>
<dbReference type="CDD" id="cd01164">
    <property type="entry name" value="FruK_PfkB_like"/>
    <property type="match status" value="1"/>
</dbReference>
<dbReference type="PANTHER" id="PTHR46566:SF2">
    <property type="entry name" value="ATP-DEPENDENT 6-PHOSPHOFRUCTOKINASE ISOZYME 2"/>
    <property type="match status" value="1"/>
</dbReference>
<dbReference type="GO" id="GO:0003872">
    <property type="term" value="F:6-phosphofructokinase activity"/>
    <property type="evidence" value="ECO:0007669"/>
    <property type="project" value="TreeGrafter"/>
</dbReference>
<evidence type="ECO:0000256" key="3">
    <source>
        <dbReference type="ARBA" id="ARBA00022741"/>
    </source>
</evidence>
<evidence type="ECO:0000259" key="7">
    <source>
        <dbReference type="Pfam" id="PF00294"/>
    </source>
</evidence>
<dbReference type="EMBL" id="LUUB01000118">
    <property type="protein sequence ID" value="OAE99673.1"/>
    <property type="molecule type" value="Genomic_DNA"/>
</dbReference>
<dbReference type="InterPro" id="IPR029056">
    <property type="entry name" value="Ribokinase-like"/>
</dbReference>
<reference evidence="8 9" key="1">
    <citation type="submission" date="2016-03" db="EMBL/GenBank/DDBJ databases">
        <title>Draft Genome Sequence of the Strain BR 10245 (Bradyrhizobium sp.) isolated from nodules of Centrolobium paraense.</title>
        <authorList>
            <person name="Simoes-Araujo J.L.Sr."/>
            <person name="Barauna A.C."/>
            <person name="Silva K."/>
            <person name="Zilli J.E."/>
        </authorList>
    </citation>
    <scope>NUCLEOTIDE SEQUENCE [LARGE SCALE GENOMIC DNA]</scope>
    <source>
        <strain evidence="8 9">BR 10245</strain>
    </source>
</reference>
<dbReference type="InterPro" id="IPR011611">
    <property type="entry name" value="PfkB_dom"/>
</dbReference>
<dbReference type="PROSITE" id="PS00583">
    <property type="entry name" value="PFKB_KINASES_1"/>
    <property type="match status" value="1"/>
</dbReference>
<name>A0A176YA69_9BRAD</name>
<evidence type="ECO:0000256" key="6">
    <source>
        <dbReference type="PIRNR" id="PIRNR000535"/>
    </source>
</evidence>
<keyword evidence="9" id="KW-1185">Reference proteome</keyword>
<dbReference type="FunFam" id="3.40.1190.20:FF:000001">
    <property type="entry name" value="Phosphofructokinase"/>
    <property type="match status" value="1"/>
</dbReference>
<sequence>MIQQPEIASKPIVTLTLSPTIDLAFLSNEIRPIRKNRAVEQRTDAGGGGINVARVLKELGAGAYAIYLAGGATGRVLNELVAKSDVPAKCIDISGGTRISFTVFEEISGLEYRFVSEGCTLVEAEWQSALSHLKECDADYIVASGSLPPGVPVDFYARLASIVRSNGARLILDTSGPALQAAMSAGGIYLAKPSVGEFEVLTHRKFESAEEIVDAATSLVASGSVENLAVTMGRDGAVLATRSGTLRLRGPKVKPVSAVGAGDSFVAGMTFALARRENAEDAFMLGMAAGAAAVLTQGTQLCRREDVERLHAEVVAERASIKPTSTSRSLRNG</sequence>
<dbReference type="STRING" id="1505087.AYJ54_32840"/>
<evidence type="ECO:0000256" key="2">
    <source>
        <dbReference type="ARBA" id="ARBA00022679"/>
    </source>
</evidence>
<keyword evidence="3" id="KW-0547">Nucleotide-binding</keyword>
<evidence type="ECO:0000313" key="8">
    <source>
        <dbReference type="EMBL" id="OAE99673.1"/>
    </source>
</evidence>
<keyword evidence="4" id="KW-0418">Kinase</keyword>
<dbReference type="Pfam" id="PF00294">
    <property type="entry name" value="PfkB"/>
    <property type="match status" value="1"/>
</dbReference>
<dbReference type="NCBIfam" id="TIGR03168">
    <property type="entry name" value="1-PFK"/>
    <property type="match status" value="1"/>
</dbReference>
<proteinExistence type="inferred from homology"/>
<dbReference type="GO" id="GO:0005524">
    <property type="term" value="F:ATP binding"/>
    <property type="evidence" value="ECO:0007669"/>
    <property type="project" value="UniProtKB-KW"/>
</dbReference>
<evidence type="ECO:0000256" key="1">
    <source>
        <dbReference type="ARBA" id="ARBA00010688"/>
    </source>
</evidence>
<dbReference type="Gene3D" id="3.40.1190.20">
    <property type="match status" value="1"/>
</dbReference>
<dbReference type="PIRSF" id="PIRSF000535">
    <property type="entry name" value="1PFK/6PFK/LacC"/>
    <property type="match status" value="1"/>
</dbReference>
<keyword evidence="5" id="KW-0067">ATP-binding</keyword>
<dbReference type="Proteomes" id="UP000076959">
    <property type="component" value="Unassembled WGS sequence"/>
</dbReference>
<evidence type="ECO:0000256" key="4">
    <source>
        <dbReference type="ARBA" id="ARBA00022777"/>
    </source>
</evidence>
<dbReference type="InterPro" id="IPR017583">
    <property type="entry name" value="Tagatose/fructose_Pkinase"/>
</dbReference>
<comment type="similarity">
    <text evidence="1 6">Belongs to the carbohydrate kinase PfkB family.</text>
</comment>
<feature type="domain" description="Carbohydrate kinase PfkB" evidence="7">
    <location>
        <begin position="21"/>
        <end position="302"/>
    </location>
</feature>
<dbReference type="InterPro" id="IPR002173">
    <property type="entry name" value="Carboh/pur_kinase_PfkB_CS"/>
</dbReference>